<comment type="caution">
    <text evidence="1">The sequence shown here is derived from an EMBL/GenBank/DDBJ whole genome shotgun (WGS) entry which is preliminary data.</text>
</comment>
<sequence length="103" mass="11419">MTLQDVCQEISRGRYYGLEPTFTQTLSSYKSQRQEYMAPAIPLLTNHVTGNEHVAKRTSPRVSFPVGAFPPKAFRPRNAAHNCALRLLAIYGSCLSSAPIGKH</sequence>
<dbReference type="EMBL" id="JACVVK020000134">
    <property type="protein sequence ID" value="KAK7489817.1"/>
    <property type="molecule type" value="Genomic_DNA"/>
</dbReference>
<evidence type="ECO:0000313" key="1">
    <source>
        <dbReference type="EMBL" id="KAK7489817.1"/>
    </source>
</evidence>
<name>A0ABD0KRU5_9CAEN</name>
<proteinExistence type="predicted"/>
<reference evidence="1 2" key="1">
    <citation type="journal article" date="2023" name="Sci. Data">
        <title>Genome assembly of the Korean intertidal mud-creeper Batillaria attramentaria.</title>
        <authorList>
            <person name="Patra A.K."/>
            <person name="Ho P.T."/>
            <person name="Jun S."/>
            <person name="Lee S.J."/>
            <person name="Kim Y."/>
            <person name="Won Y.J."/>
        </authorList>
    </citation>
    <scope>NUCLEOTIDE SEQUENCE [LARGE SCALE GENOMIC DNA]</scope>
    <source>
        <strain evidence="1">Wonlab-2016</strain>
    </source>
</reference>
<dbReference type="Proteomes" id="UP001519460">
    <property type="component" value="Unassembled WGS sequence"/>
</dbReference>
<keyword evidence="2" id="KW-1185">Reference proteome</keyword>
<protein>
    <submittedName>
        <fullName evidence="1">Uncharacterized protein</fullName>
    </submittedName>
</protein>
<organism evidence="1 2">
    <name type="scientific">Batillaria attramentaria</name>
    <dbReference type="NCBI Taxonomy" id="370345"/>
    <lineage>
        <taxon>Eukaryota</taxon>
        <taxon>Metazoa</taxon>
        <taxon>Spiralia</taxon>
        <taxon>Lophotrochozoa</taxon>
        <taxon>Mollusca</taxon>
        <taxon>Gastropoda</taxon>
        <taxon>Caenogastropoda</taxon>
        <taxon>Sorbeoconcha</taxon>
        <taxon>Cerithioidea</taxon>
        <taxon>Batillariidae</taxon>
        <taxon>Batillaria</taxon>
    </lineage>
</organism>
<gene>
    <name evidence="1" type="ORF">BaRGS_00018999</name>
</gene>
<evidence type="ECO:0000313" key="2">
    <source>
        <dbReference type="Proteomes" id="UP001519460"/>
    </source>
</evidence>
<dbReference type="AlphaFoldDB" id="A0ABD0KRU5"/>
<accession>A0ABD0KRU5</accession>